<protein>
    <submittedName>
        <fullName evidence="2">Uncharacterized protein</fullName>
    </submittedName>
</protein>
<feature type="region of interest" description="Disordered" evidence="1">
    <location>
        <begin position="241"/>
        <end position="319"/>
    </location>
</feature>
<feature type="compositionally biased region" description="Basic and acidic residues" evidence="1">
    <location>
        <begin position="122"/>
        <end position="134"/>
    </location>
</feature>
<reference evidence="3" key="1">
    <citation type="submission" date="2016-10" db="EMBL/GenBank/DDBJ databases">
        <authorList>
            <person name="Varghese N."/>
            <person name="Submissions S."/>
        </authorList>
    </citation>
    <scope>NUCLEOTIDE SEQUENCE [LARGE SCALE GENOMIC DNA]</scope>
    <source>
        <strain evidence="3">DSM 11443</strain>
    </source>
</reference>
<evidence type="ECO:0000313" key="3">
    <source>
        <dbReference type="Proteomes" id="UP000198977"/>
    </source>
</evidence>
<feature type="region of interest" description="Disordered" evidence="1">
    <location>
        <begin position="20"/>
        <end position="228"/>
    </location>
</feature>
<feature type="compositionally biased region" description="Polar residues" evidence="1">
    <location>
        <begin position="215"/>
        <end position="228"/>
    </location>
</feature>
<gene>
    <name evidence="2" type="ORF">SAMN04488523_10778</name>
</gene>
<keyword evidence="3" id="KW-1185">Reference proteome</keyword>
<feature type="compositionally biased region" description="Low complexity" evidence="1">
    <location>
        <begin position="287"/>
        <end position="307"/>
    </location>
</feature>
<organism evidence="2 3">
    <name type="scientific">Sulfitobacter brevis</name>
    <dbReference type="NCBI Taxonomy" id="74348"/>
    <lineage>
        <taxon>Bacteria</taxon>
        <taxon>Pseudomonadati</taxon>
        <taxon>Pseudomonadota</taxon>
        <taxon>Alphaproteobacteria</taxon>
        <taxon>Rhodobacterales</taxon>
        <taxon>Roseobacteraceae</taxon>
        <taxon>Sulfitobacter</taxon>
    </lineage>
</organism>
<evidence type="ECO:0000256" key="1">
    <source>
        <dbReference type="SAM" id="MobiDB-lite"/>
    </source>
</evidence>
<dbReference type="AlphaFoldDB" id="A0A1I2AGN9"/>
<proteinExistence type="predicted"/>
<dbReference type="OrthoDB" id="7875768at2"/>
<dbReference type="EMBL" id="FOMW01000007">
    <property type="protein sequence ID" value="SFE43052.1"/>
    <property type="molecule type" value="Genomic_DNA"/>
</dbReference>
<dbReference type="STRING" id="74348.SAMN04488523_10778"/>
<name>A0A1I2AGN9_9RHOB</name>
<evidence type="ECO:0000313" key="2">
    <source>
        <dbReference type="EMBL" id="SFE43052.1"/>
    </source>
</evidence>
<dbReference type="Proteomes" id="UP000198977">
    <property type="component" value="Unassembled WGS sequence"/>
</dbReference>
<sequence>MSNPVSNAEVEDVLSSIRRLVSEDKRPMQTQKPAPQSDRLVLTPALRVAEAPSSAAPAPAPPKPENILASKAGPVENARASAARDDSTAASRTPDTASLRLTPSDAVEPSAPPPMEKAFTSLRDKHRPEAKRGIDPSQDYSADPYDFAEDDAQDDHSAPADNDGGSFDPFNFDDEANDDNTPQETPTRGLDARAGWDDADELDDLDQPQDRGAEQVTSATAPQASSPLSAKIAALETAIGNIPDRWEPDALGADDYSGTEDAAMAWEDDMERDATGAWLDQPDVTEDVAAAPAASTAEPATQSASPPDNEDRMGLSADDQIIDEEMLRDLVSEIVRAELQGALGERITRNVRKLVRREIHRALTAQELE</sequence>
<accession>A0A1I2AGN9</accession>
<feature type="compositionally biased region" description="Acidic residues" evidence="1">
    <location>
        <begin position="197"/>
        <end position="207"/>
    </location>
</feature>
<dbReference type="RefSeq" id="WP_093923919.1">
    <property type="nucleotide sequence ID" value="NZ_FOMW01000007.1"/>
</dbReference>